<reference evidence="1" key="1">
    <citation type="journal article" date="2017" name="MBio">
        <title>Viruses in the Oceanic Basement.</title>
        <authorList>
            <person name="Nigro O.D."/>
            <person name="Jungbluth S.P."/>
            <person name="Steward G.F."/>
            <person name="Rappe M.S."/>
        </authorList>
    </citation>
    <scope>NUCLEOTIDE SEQUENCE</scope>
    <source>
        <strain evidence="1">JdFR1000234</strain>
    </source>
</reference>
<dbReference type="EMBL" id="KY229235">
    <property type="protein sequence ID" value="AQQ75515.1"/>
    <property type="molecule type" value="Genomic_DNA"/>
</dbReference>
<gene>
    <name evidence="1" type="ORF">JDFR1000234_40</name>
</gene>
<sequence>MKKKIIVYLEIDERIVTIDDIIRGFDLTLQNTSGIKAYVIKDNKEDVH</sequence>
<organism evidence="1">
    <name type="scientific">uncultured archaeal virus</name>
    <dbReference type="NCBI Taxonomy" id="1960247"/>
    <lineage>
        <taxon>Viruses</taxon>
        <taxon>environmental samples</taxon>
    </lineage>
</organism>
<name>A0A1S5Y318_9VIRU</name>
<protein>
    <submittedName>
        <fullName evidence="1">Uncharacterized protein</fullName>
    </submittedName>
</protein>
<accession>A0A1S5Y318</accession>
<evidence type="ECO:0000313" key="1">
    <source>
        <dbReference type="EMBL" id="AQQ75515.1"/>
    </source>
</evidence>
<proteinExistence type="predicted"/>